<name>A0A7Y9PI98_9BACT</name>
<keyword evidence="2" id="KW-1185">Reference proteome</keyword>
<protein>
    <recommendedName>
        <fullName evidence="3">DUF3592 domain-containing protein</fullName>
    </recommendedName>
</protein>
<reference evidence="1 2" key="1">
    <citation type="submission" date="2020-07" db="EMBL/GenBank/DDBJ databases">
        <title>Genomic Encyclopedia of Type Strains, Phase IV (KMG-V): Genome sequencing to study the core and pangenomes of soil and plant-associated prokaryotes.</title>
        <authorList>
            <person name="Whitman W."/>
        </authorList>
    </citation>
    <scope>NUCLEOTIDE SEQUENCE [LARGE SCALE GENOMIC DNA]</scope>
    <source>
        <strain evidence="1 2">X4EP2</strain>
    </source>
</reference>
<dbReference type="AlphaFoldDB" id="A0A7Y9PI98"/>
<dbReference type="Proteomes" id="UP000589520">
    <property type="component" value="Unassembled WGS sequence"/>
</dbReference>
<evidence type="ECO:0000313" key="1">
    <source>
        <dbReference type="EMBL" id="NYF80407.1"/>
    </source>
</evidence>
<dbReference type="RefSeq" id="WP_179491781.1">
    <property type="nucleotide sequence ID" value="NZ_JACCCW010000002.1"/>
</dbReference>
<gene>
    <name evidence="1" type="ORF">HDF17_002727</name>
</gene>
<comment type="caution">
    <text evidence="1">The sequence shown here is derived from an EMBL/GenBank/DDBJ whole genome shotgun (WGS) entry which is preliminary data.</text>
</comment>
<sequence>MSGFLAFDWLLRSARRRKREAALRQAKTWPVLTAKLLGSTVVPKDSFAEAGSVYQNFQIESAFYFTLDGGYFGGHLRSVPLSDSEAHRAIRDAKEDTIIQVRYNPQNPDENYTLAADNKDILPFAVWSS</sequence>
<accession>A0A7Y9PI98</accession>
<dbReference type="EMBL" id="JACCCW010000002">
    <property type="protein sequence ID" value="NYF80407.1"/>
    <property type="molecule type" value="Genomic_DNA"/>
</dbReference>
<proteinExistence type="predicted"/>
<evidence type="ECO:0000313" key="2">
    <source>
        <dbReference type="Proteomes" id="UP000589520"/>
    </source>
</evidence>
<organism evidence="1 2">
    <name type="scientific">Granulicella arctica</name>
    <dbReference type="NCBI Taxonomy" id="940613"/>
    <lineage>
        <taxon>Bacteria</taxon>
        <taxon>Pseudomonadati</taxon>
        <taxon>Acidobacteriota</taxon>
        <taxon>Terriglobia</taxon>
        <taxon>Terriglobales</taxon>
        <taxon>Acidobacteriaceae</taxon>
        <taxon>Granulicella</taxon>
    </lineage>
</organism>
<evidence type="ECO:0008006" key="3">
    <source>
        <dbReference type="Google" id="ProtNLM"/>
    </source>
</evidence>